<keyword evidence="3" id="KW-0540">Nuclease</keyword>
<dbReference type="AlphaFoldDB" id="A0AAV4U726"/>
<accession>A0AAV4U726</accession>
<protein>
    <submittedName>
        <fullName evidence="3">MYG1 exonuclease</fullName>
    </submittedName>
</protein>
<sequence length="382" mass="43875">MNLAFAVLFIIFTSILLCERYICFDERLILLMFSHLRKFSRSSFCLQTLLKMGPKVKIGTHNGTFHCDEVLACSMLKHAKPEYKNAEIVRSRNMDVLNDCDIVVDVGAVYEPSSHRYDHHQRSFNHTMNSLNQDYPWTIKLSSAGLVYFHFGHEIISNILNLPVDSEEVKVLYNKVYENFVQEIDAIDNGVDPCDGIEPKYKLHTHLSARVKHLNPAWNESNPDETKGFKKACELVEQEFLDRINFYGKIWLPAREIVKSCIENRFSIHPSGEIIEFTNGGCPWKEHLFELEESLKVEKPIKFALYPDITGSQWRVQCVSKSPFSFENRLSLQKEWCGLREEELSKQSGIEGCVFVHISGFTGGNKTKEGALQMAVKTLNPE</sequence>
<evidence type="ECO:0000313" key="3">
    <source>
        <dbReference type="EMBL" id="GIY53579.1"/>
    </source>
</evidence>
<feature type="signal peptide" evidence="2">
    <location>
        <begin position="1"/>
        <end position="18"/>
    </location>
</feature>
<keyword evidence="3" id="KW-0269">Exonuclease</keyword>
<gene>
    <name evidence="3" type="primary">MYG1</name>
    <name evidence="3" type="ORF">CDAR_58211</name>
</gene>
<feature type="chain" id="PRO_5043596062" evidence="2">
    <location>
        <begin position="19"/>
        <end position="382"/>
    </location>
</feature>
<keyword evidence="3" id="KW-0378">Hydrolase</keyword>
<name>A0AAV4U726_9ARAC</name>
<evidence type="ECO:0000256" key="1">
    <source>
        <dbReference type="ARBA" id="ARBA00010105"/>
    </source>
</evidence>
<dbReference type="EMBL" id="BPLQ01010785">
    <property type="protein sequence ID" value="GIY53579.1"/>
    <property type="molecule type" value="Genomic_DNA"/>
</dbReference>
<dbReference type="PANTHER" id="PTHR11215">
    <property type="entry name" value="METAL DEPENDENT HYDROLASE - RELATED"/>
    <property type="match status" value="1"/>
</dbReference>
<dbReference type="Pfam" id="PF03690">
    <property type="entry name" value="MYG1_exonuc"/>
    <property type="match status" value="1"/>
</dbReference>
<keyword evidence="2" id="KW-0732">Signal</keyword>
<evidence type="ECO:0000313" key="4">
    <source>
        <dbReference type="Proteomes" id="UP001054837"/>
    </source>
</evidence>
<comment type="caution">
    <text evidence="3">The sequence shown here is derived from an EMBL/GenBank/DDBJ whole genome shotgun (WGS) entry which is preliminary data.</text>
</comment>
<evidence type="ECO:0000256" key="2">
    <source>
        <dbReference type="SAM" id="SignalP"/>
    </source>
</evidence>
<dbReference type="PANTHER" id="PTHR11215:SF1">
    <property type="entry name" value="MYG1 EXONUCLEASE"/>
    <property type="match status" value="1"/>
</dbReference>
<dbReference type="GO" id="GO:0005737">
    <property type="term" value="C:cytoplasm"/>
    <property type="evidence" value="ECO:0007669"/>
    <property type="project" value="TreeGrafter"/>
</dbReference>
<dbReference type="InterPro" id="IPR003226">
    <property type="entry name" value="MYG1_exonuclease"/>
</dbReference>
<keyword evidence="4" id="KW-1185">Reference proteome</keyword>
<dbReference type="GO" id="GO:0005634">
    <property type="term" value="C:nucleus"/>
    <property type="evidence" value="ECO:0007669"/>
    <property type="project" value="TreeGrafter"/>
</dbReference>
<dbReference type="Proteomes" id="UP001054837">
    <property type="component" value="Unassembled WGS sequence"/>
</dbReference>
<comment type="similarity">
    <text evidence="1">Belongs to the MYG1 family.</text>
</comment>
<proteinExistence type="inferred from homology"/>
<reference evidence="3 4" key="1">
    <citation type="submission" date="2021-06" db="EMBL/GenBank/DDBJ databases">
        <title>Caerostris darwini draft genome.</title>
        <authorList>
            <person name="Kono N."/>
            <person name="Arakawa K."/>
        </authorList>
    </citation>
    <scope>NUCLEOTIDE SEQUENCE [LARGE SCALE GENOMIC DNA]</scope>
</reference>
<organism evidence="3 4">
    <name type="scientific">Caerostris darwini</name>
    <dbReference type="NCBI Taxonomy" id="1538125"/>
    <lineage>
        <taxon>Eukaryota</taxon>
        <taxon>Metazoa</taxon>
        <taxon>Ecdysozoa</taxon>
        <taxon>Arthropoda</taxon>
        <taxon>Chelicerata</taxon>
        <taxon>Arachnida</taxon>
        <taxon>Araneae</taxon>
        <taxon>Araneomorphae</taxon>
        <taxon>Entelegynae</taxon>
        <taxon>Araneoidea</taxon>
        <taxon>Araneidae</taxon>
        <taxon>Caerostris</taxon>
    </lineage>
</organism>
<dbReference type="GO" id="GO:0004527">
    <property type="term" value="F:exonuclease activity"/>
    <property type="evidence" value="ECO:0007669"/>
    <property type="project" value="UniProtKB-KW"/>
</dbReference>